<name>A0A6C0IYT2_9ZZZZ</name>
<accession>A0A6C0IYT2</accession>
<dbReference type="AlphaFoldDB" id="A0A6C0IYT2"/>
<feature type="compositionally biased region" description="Acidic residues" evidence="1">
    <location>
        <begin position="211"/>
        <end position="239"/>
    </location>
</feature>
<feature type="region of interest" description="Disordered" evidence="1">
    <location>
        <begin position="179"/>
        <end position="239"/>
    </location>
</feature>
<dbReference type="EMBL" id="MN740292">
    <property type="protein sequence ID" value="QHT98511.1"/>
    <property type="molecule type" value="Genomic_DNA"/>
</dbReference>
<evidence type="ECO:0000256" key="1">
    <source>
        <dbReference type="SAM" id="MobiDB-lite"/>
    </source>
</evidence>
<organism evidence="2">
    <name type="scientific">viral metagenome</name>
    <dbReference type="NCBI Taxonomy" id="1070528"/>
    <lineage>
        <taxon>unclassified sequences</taxon>
        <taxon>metagenomes</taxon>
        <taxon>organismal metagenomes</taxon>
    </lineage>
</organism>
<feature type="compositionally biased region" description="Acidic residues" evidence="1">
    <location>
        <begin position="189"/>
        <end position="204"/>
    </location>
</feature>
<reference evidence="2" key="1">
    <citation type="journal article" date="2020" name="Nature">
        <title>Giant virus diversity and host interactions through global metagenomics.</title>
        <authorList>
            <person name="Schulz F."/>
            <person name="Roux S."/>
            <person name="Paez-Espino D."/>
            <person name="Jungbluth S."/>
            <person name="Walsh D.A."/>
            <person name="Denef V.J."/>
            <person name="McMahon K.D."/>
            <person name="Konstantinidis K.T."/>
            <person name="Eloe-Fadrosh E.A."/>
            <person name="Kyrpides N.C."/>
            <person name="Woyke T."/>
        </authorList>
    </citation>
    <scope>NUCLEOTIDE SEQUENCE</scope>
    <source>
        <strain evidence="2">GVMAG-M-3300025652-16</strain>
    </source>
</reference>
<proteinExistence type="predicted"/>
<protein>
    <submittedName>
        <fullName evidence="2">Uncharacterized protein</fullName>
    </submittedName>
</protein>
<evidence type="ECO:0000313" key="2">
    <source>
        <dbReference type="EMBL" id="QHT98511.1"/>
    </source>
</evidence>
<sequence>MYKRPSQRVKVHTSHIRGGIPDDTFVGRIVQSKPIIQFKFVKDPVYHQDDYLKLLEENYKKMGLPYVNPQLPIVQPRIYPEPPKEPELTFGDRVQVNLRVLKSGIVRVKINSAIAELYNKYYKHAKRPPFKMVLQAYKSHGFSNEFLQRIEKNNEKRKREALRIEKIFTKIFDKEPIKKVKKAKKKEEEPEIIEDVVEPIEDEDQPPKSDEPEEEETLDVEPDEEDEEEVEEEYVSDGE</sequence>